<dbReference type="Proteomes" id="UP000699462">
    <property type="component" value="Unassembled WGS sequence"/>
</dbReference>
<dbReference type="EMBL" id="JTDF01016049">
    <property type="protein sequence ID" value="KAF8562905.1"/>
    <property type="molecule type" value="Genomic_DNA"/>
</dbReference>
<dbReference type="AlphaFoldDB" id="A0A8T0D4X7"/>
<name>A0A8T0D4X7_9TREM</name>
<sequence length="167" mass="18493">EQILNPTTRGSFLAVRSAHGETQLVIELREVLQKHGVDVTAFDATNAQPSTGAVGFLSNSSGRRDRLESKASVIARQISGTAFLIKNPPVGTTEVRVRQMLQQHANQLCNLNDPQARIQRFRPKRVIVPPLGTTAIVEFPLPQQARWVCRSLAHEPVSLRFFCSSIE</sequence>
<organism evidence="1 2">
    <name type="scientific">Paragonimus westermani</name>
    <dbReference type="NCBI Taxonomy" id="34504"/>
    <lineage>
        <taxon>Eukaryota</taxon>
        <taxon>Metazoa</taxon>
        <taxon>Spiralia</taxon>
        <taxon>Lophotrochozoa</taxon>
        <taxon>Platyhelminthes</taxon>
        <taxon>Trematoda</taxon>
        <taxon>Digenea</taxon>
        <taxon>Plagiorchiida</taxon>
        <taxon>Troglotremata</taxon>
        <taxon>Troglotrematidae</taxon>
        <taxon>Paragonimus</taxon>
    </lineage>
</organism>
<reference evidence="1 2" key="1">
    <citation type="submission" date="2019-07" db="EMBL/GenBank/DDBJ databases">
        <title>Annotation for the trematode Paragonimus westermani.</title>
        <authorList>
            <person name="Choi Y.-J."/>
        </authorList>
    </citation>
    <scope>NUCLEOTIDE SEQUENCE [LARGE SCALE GENOMIC DNA]</scope>
    <source>
        <strain evidence="1">180907_Pwestermani</strain>
    </source>
</reference>
<proteinExistence type="predicted"/>
<evidence type="ECO:0000313" key="1">
    <source>
        <dbReference type="EMBL" id="KAF8562905.1"/>
    </source>
</evidence>
<dbReference type="OrthoDB" id="439639at2759"/>
<feature type="non-terminal residue" evidence="1">
    <location>
        <position position="1"/>
    </location>
</feature>
<protein>
    <submittedName>
        <fullName evidence="1">Uncharacterized protein</fullName>
    </submittedName>
</protein>
<comment type="caution">
    <text evidence="1">The sequence shown here is derived from an EMBL/GenBank/DDBJ whole genome shotgun (WGS) entry which is preliminary data.</text>
</comment>
<evidence type="ECO:0000313" key="2">
    <source>
        <dbReference type="Proteomes" id="UP000699462"/>
    </source>
</evidence>
<keyword evidence="2" id="KW-1185">Reference proteome</keyword>
<accession>A0A8T0D4X7</accession>
<gene>
    <name evidence="1" type="ORF">P879_12008</name>
</gene>